<dbReference type="EMBL" id="ODYU01000561">
    <property type="protein sequence ID" value="SOQ35524.1"/>
    <property type="molecule type" value="Genomic_DNA"/>
</dbReference>
<gene>
    <name evidence="1" type="ORF">SFRICE_002225</name>
</gene>
<accession>A0A2H1V5I0</accession>
<organism evidence="1">
    <name type="scientific">Spodoptera frugiperda</name>
    <name type="common">Fall armyworm</name>
    <dbReference type="NCBI Taxonomy" id="7108"/>
    <lineage>
        <taxon>Eukaryota</taxon>
        <taxon>Metazoa</taxon>
        <taxon>Ecdysozoa</taxon>
        <taxon>Arthropoda</taxon>
        <taxon>Hexapoda</taxon>
        <taxon>Insecta</taxon>
        <taxon>Pterygota</taxon>
        <taxon>Neoptera</taxon>
        <taxon>Endopterygota</taxon>
        <taxon>Lepidoptera</taxon>
        <taxon>Glossata</taxon>
        <taxon>Ditrysia</taxon>
        <taxon>Noctuoidea</taxon>
        <taxon>Noctuidae</taxon>
        <taxon>Amphipyrinae</taxon>
        <taxon>Spodoptera</taxon>
    </lineage>
</organism>
<dbReference type="PANTHER" id="PTHR15666">
    <property type="entry name" value="COMM DOMAIN CONTAINING PROTEIN 5"/>
    <property type="match status" value="1"/>
</dbReference>
<protein>
    <submittedName>
        <fullName evidence="1">SFRICE_002225</fullName>
    </submittedName>
</protein>
<dbReference type="GO" id="GO:0005634">
    <property type="term" value="C:nucleus"/>
    <property type="evidence" value="ECO:0007669"/>
    <property type="project" value="TreeGrafter"/>
</dbReference>
<evidence type="ECO:0000313" key="1">
    <source>
        <dbReference type="EMBL" id="SOQ35524.1"/>
    </source>
</evidence>
<dbReference type="AlphaFoldDB" id="A0A2H1V5I0"/>
<dbReference type="InterPro" id="IPR037357">
    <property type="entry name" value="COMMD5"/>
</dbReference>
<proteinExistence type="predicted"/>
<sequence>MFVNAPTTQEEILEWGNDIAHGLKLVVFLLKQFVCLTARLVRWLGIWLPLIVARSLELCSVFGNRLTLYYMGLITQMVKSGCTLYSVITCHNLNNMSQQLELLTESPSQWTAVSLLTPEIQKKEIKPFVILALKELEGNPDSRTSSLMNTDKFAAVRAVVRHFSRLRSATKEPWGAEDVKMFLEGLRFSPDCVSEFTTLLCTDKMYENVPTHLRVKPGLLSISWKIDISLCQSTIASEQPTPQRAKEIIHRDTHIILILHLTDGQTNMYRLSYDKFHELRYTVASALKSMIVLEKRKFYTKRRVDAHRSVYPKLGPIPVLECEVSFNLASNTYLNNGVLSVEEPCFGTAGSDRSDTTAEQETDVKQRLRCVSEVTGRPITPLPIFLIPHSLTSPFSRFGIFSCVVGAFTNIQVHIHMTPRPETINCGSHKELLRAGIGTATRCTIASCLATASTVQ</sequence>
<name>A0A2H1V5I0_SPOFR</name>
<reference evidence="1" key="1">
    <citation type="submission" date="2016-07" db="EMBL/GenBank/DDBJ databases">
        <authorList>
            <person name="Bretaudeau A."/>
        </authorList>
    </citation>
    <scope>NUCLEOTIDE SEQUENCE</scope>
    <source>
        <strain evidence="1">Rice</strain>
        <tissue evidence="1">Whole body</tissue>
    </source>
</reference>
<dbReference type="PANTHER" id="PTHR15666:SF1">
    <property type="entry name" value="COMM DOMAIN-CONTAINING PROTEIN 5"/>
    <property type="match status" value="1"/>
</dbReference>